<evidence type="ECO:0000259" key="2">
    <source>
        <dbReference type="Pfam" id="PF05239"/>
    </source>
</evidence>
<dbReference type="SUPFAM" id="SSF50346">
    <property type="entry name" value="PRC-barrel domain"/>
    <property type="match status" value="1"/>
</dbReference>
<comment type="caution">
    <text evidence="4">The sequence shown here is derived from an EMBL/GenBank/DDBJ whole genome shotgun (WGS) entry which is preliminary data.</text>
</comment>
<dbReference type="InterPro" id="IPR014747">
    <property type="entry name" value="Bac_photo_RC_H_C"/>
</dbReference>
<dbReference type="InterPro" id="IPR027275">
    <property type="entry name" value="PRC-brl_dom"/>
</dbReference>
<proteinExistence type="predicted"/>
<dbReference type="AlphaFoldDB" id="A0A2U1EBM6"/>
<feature type="compositionally biased region" description="Basic and acidic residues" evidence="1">
    <location>
        <begin position="209"/>
        <end position="226"/>
    </location>
</feature>
<dbReference type="InterPro" id="IPR052967">
    <property type="entry name" value="Stress_Response_Assoc"/>
</dbReference>
<feature type="region of interest" description="Disordered" evidence="1">
    <location>
        <begin position="1"/>
        <end position="26"/>
    </location>
</feature>
<dbReference type="Proteomes" id="UP000245639">
    <property type="component" value="Unassembled WGS sequence"/>
</dbReference>
<evidence type="ECO:0000313" key="4">
    <source>
        <dbReference type="EMBL" id="PVY97099.1"/>
    </source>
</evidence>
<evidence type="ECO:0000256" key="1">
    <source>
        <dbReference type="SAM" id="MobiDB-lite"/>
    </source>
</evidence>
<dbReference type="InterPro" id="IPR011033">
    <property type="entry name" value="PRC_barrel-like_sf"/>
</dbReference>
<dbReference type="PANTHER" id="PTHR38463">
    <property type="entry name" value="STRESS RESPONSE PROTEIN YSNF"/>
    <property type="match status" value="1"/>
</dbReference>
<gene>
    <name evidence="4" type="ORF">C8D89_12647</name>
</gene>
<evidence type="ECO:0000259" key="3">
    <source>
        <dbReference type="Pfam" id="PF09557"/>
    </source>
</evidence>
<dbReference type="Pfam" id="PF09557">
    <property type="entry name" value="DUF2382"/>
    <property type="match status" value="1"/>
</dbReference>
<name>A0A2U1EBM6_9PSEU</name>
<organism evidence="4 5">
    <name type="scientific">Actinomycetospora cinnamomea</name>
    <dbReference type="NCBI Taxonomy" id="663609"/>
    <lineage>
        <taxon>Bacteria</taxon>
        <taxon>Bacillati</taxon>
        <taxon>Actinomycetota</taxon>
        <taxon>Actinomycetes</taxon>
        <taxon>Pseudonocardiales</taxon>
        <taxon>Pseudonocardiaceae</taxon>
        <taxon>Actinomycetospora</taxon>
    </lineage>
</organism>
<evidence type="ECO:0000313" key="5">
    <source>
        <dbReference type="Proteomes" id="UP000245639"/>
    </source>
</evidence>
<dbReference type="GO" id="GO:0019684">
    <property type="term" value="P:photosynthesis, light reaction"/>
    <property type="evidence" value="ECO:0007669"/>
    <property type="project" value="InterPro"/>
</dbReference>
<dbReference type="GO" id="GO:0030077">
    <property type="term" value="C:plasma membrane light-harvesting complex"/>
    <property type="evidence" value="ECO:0007669"/>
    <property type="project" value="InterPro"/>
</dbReference>
<dbReference type="EMBL" id="QEKW01000026">
    <property type="protein sequence ID" value="PVY97099.1"/>
    <property type="molecule type" value="Genomic_DNA"/>
</dbReference>
<dbReference type="InterPro" id="IPR019060">
    <property type="entry name" value="DUF2382"/>
</dbReference>
<reference evidence="4 5" key="1">
    <citation type="submission" date="2018-04" db="EMBL/GenBank/DDBJ databases">
        <title>Genomic Encyclopedia of Type Strains, Phase IV (KMG-IV): sequencing the most valuable type-strain genomes for metagenomic binning, comparative biology and taxonomic classification.</title>
        <authorList>
            <person name="Goeker M."/>
        </authorList>
    </citation>
    <scope>NUCLEOTIDE SEQUENCE [LARGE SCALE GENOMIC DNA]</scope>
    <source>
        <strain evidence="4 5">DSM 45771</strain>
    </source>
</reference>
<feature type="region of interest" description="Disordered" evidence="1">
    <location>
        <begin position="126"/>
        <end position="175"/>
    </location>
</feature>
<protein>
    <submittedName>
        <fullName evidence="4">Uncharacterized protein (TIGR02271 family)</fullName>
    </submittedName>
</protein>
<feature type="domain" description="DUF2382" evidence="3">
    <location>
        <begin position="170"/>
        <end position="281"/>
    </location>
</feature>
<dbReference type="Pfam" id="PF05239">
    <property type="entry name" value="PRC"/>
    <property type="match status" value="1"/>
</dbReference>
<accession>A0A2U1EBM6</accession>
<sequence>MVGASGLRGSTKHTIRKGASPMTQTRPGWVEYRGRTLHDTHGSKIGRIVEIYLDHEGGQAEWALVHTGLLGTKQTFVPLRGAQAEGDDLRAAVDKDQAQQAPHIDPDTELSEQDEQRLFEHYDIPYTTAGSTTARSGDGGTTDQGSWTGLQHEQGAVGHDTSGPTTDEAMTRSEEELRVGTRSEERGRARLRKYVVTETETHTVPVTREEVRVEREPITESNRDAATDGPAISEEEHEVVLHEERPVVGKETVPKERVRMSKDVERGEEQVAEDVRKEQIEADDSTVTADRGTRDTPGR</sequence>
<dbReference type="Gene3D" id="3.90.50.10">
    <property type="entry name" value="Photosynthetic Reaction Center, subunit H, domain 2"/>
    <property type="match status" value="1"/>
</dbReference>
<feature type="compositionally biased region" description="Basic and acidic residues" evidence="1">
    <location>
        <begin position="238"/>
        <end position="280"/>
    </location>
</feature>
<dbReference type="PANTHER" id="PTHR38463:SF1">
    <property type="entry name" value="STRESS RESPONSE PROTEIN YSNF"/>
    <property type="match status" value="1"/>
</dbReference>
<feature type="domain" description="PRC-barrel" evidence="2">
    <location>
        <begin position="32"/>
        <end position="97"/>
    </location>
</feature>
<feature type="region of interest" description="Disordered" evidence="1">
    <location>
        <begin position="209"/>
        <end position="299"/>
    </location>
</feature>
<keyword evidence="5" id="KW-1185">Reference proteome</keyword>